<dbReference type="Proteomes" id="UP001257909">
    <property type="component" value="Unassembled WGS sequence"/>
</dbReference>
<dbReference type="EMBL" id="JAVDWR010000014">
    <property type="protein sequence ID" value="MDR7122243.1"/>
    <property type="molecule type" value="Genomic_DNA"/>
</dbReference>
<proteinExistence type="predicted"/>
<organism evidence="1 2">
    <name type="scientific">Rheinheimera soli</name>
    <dbReference type="NCBI Taxonomy" id="443616"/>
    <lineage>
        <taxon>Bacteria</taxon>
        <taxon>Pseudomonadati</taxon>
        <taxon>Pseudomonadota</taxon>
        <taxon>Gammaproteobacteria</taxon>
        <taxon>Chromatiales</taxon>
        <taxon>Chromatiaceae</taxon>
        <taxon>Rheinheimera</taxon>
    </lineage>
</organism>
<sequence>MAKVKWTPALEEKLYLITVDYFEKLQVHDSYTQQSHCIQKICEELKTDWITPSSVLYRLAEHKFLKTEKHSLQDQIFYKQTSAYSIQNFKICPKLPHVDAETVGNIISAFLDLLAEYSFNATEVCNVLGKQFDKTSLNIQKIVFDNGLIEIDFPPRKLRVKQEYVDKVSSGKGCWKSKSAPPDLKIKINNSRSKLGEYYNPTTHKLPAVIRSSDGTGFGKSYSVFNAFINNSVYEPGISHRCFVFITPQKSQIDITENLIRDAVNTNLPILPVMAHQDMRNLDFIDWVDGISNEKRFLDWISKGKKCPYMKNMLLKLEQIIYQIRKIQQIIKNSQSLQEGKLYEQQLQYLMYDIDKTLVLLALCVLNQFDQPRAFEDLLDKAKNSELEQLRLDIVSRVFPFQRALFERCVLVLTTDKFEKSTYILNLGKDGLYRQKLYQFDELIGGSRRPKLGLAEETTVSRDHNEQVDYLREHYFSEDKGNPFVKKGVAFTLIIDEEHESYERMRKGGTVELVNSETNLPHVISGLHRAYKAIQSTTSESAEKPPLYDDIKSFFNNIERALALCELPKNQSMLRLFELFQSNIGHVQIDRTQAEQILNITRNLFNFSPKHFFNENTLKNIKIASLQNNTFCKLYYSTTDQNAANLYDLYLLVMSILDAASKISNRDVDAMLGNEFQWSQNSPLSRFIDKARENRDSIQYLFERAKDENLLVNHFFTYFQPKTIFSLEPKQKTEFRDPKLKDFIYVDLTLSLLTELPETTLMRVVSRSHNAVYLLSATTGFHKIYNGNFNYGMLRLYGEQGSTNLAYSTKERSKSDMPLLQSLRDARQQLRTVNIHNFDTASRWVTSEQPEQDFARVVKAWEERLQPGKYIMISKYRRREFQRTLHAVLLAAYDKKSSLVLTLSKRFFDILRNYVDLSDNSSKRLTYYRSREHSVYTFKPFDNGNTLRLICFDAKLANTTADVSEYTYLSPNETLVMVAAYKSAGTGLNFFVRYVGTKFKEDFTRLILVNSPYYSEVRDQKEGLNTLDNWLTLLKFYADGDARKYLADFDVNLVNGENYHVLEREHQMSIFKKMMQAIGRVEREDTLIDTEIHIPSDLMDWAILHFSRLNNDKGSEIILGSMSLLNTALMHKCLTLAEQHSFSSDTERKQFESVIFRNNRLINSFFENTVIDNIKACRHSNVEPKLNEALRSIDCVFQPSKWINDLKNLEEIKTNGFLSSIVNGFFIDKIQNNKRIIFCRSDMEEVILTDLSNASLLYSPADIVLPPEIQEFDSGNEFFWKKYHELSSLRDTAFDKQVPHPAIIPLIKGNIGEYLLDAALEQIGVQALSIKEVIDKLPNEIYESFDRYIELHGELFCIDAKNWSSTFDQKGKATETVINAEAKANHINKVLGRIYHKIHFIYVNARLDQNPLNLMAEYNGSNTYFFNLLKRQHYYDDPRSAKAGMSKMEKITLNPSLWSLFDVAGVEDNHVK</sequence>
<reference evidence="1 2" key="1">
    <citation type="submission" date="2023-07" db="EMBL/GenBank/DDBJ databases">
        <title>Sorghum-associated microbial communities from plants grown in Nebraska, USA.</title>
        <authorList>
            <person name="Schachtman D."/>
        </authorList>
    </citation>
    <scope>NUCLEOTIDE SEQUENCE [LARGE SCALE GENOMIC DNA]</scope>
    <source>
        <strain evidence="1 2">4138</strain>
    </source>
</reference>
<protein>
    <submittedName>
        <fullName evidence="1">Uncharacterized protein</fullName>
    </submittedName>
</protein>
<gene>
    <name evidence="1" type="ORF">J2W69_003202</name>
</gene>
<name>A0ABU1W3D7_9GAMM</name>
<keyword evidence="2" id="KW-1185">Reference proteome</keyword>
<evidence type="ECO:0000313" key="1">
    <source>
        <dbReference type="EMBL" id="MDR7122243.1"/>
    </source>
</evidence>
<comment type="caution">
    <text evidence="1">The sequence shown here is derived from an EMBL/GenBank/DDBJ whole genome shotgun (WGS) entry which is preliminary data.</text>
</comment>
<evidence type="ECO:0000313" key="2">
    <source>
        <dbReference type="Proteomes" id="UP001257909"/>
    </source>
</evidence>
<dbReference type="RefSeq" id="WP_310280268.1">
    <property type="nucleotide sequence ID" value="NZ_JAVDWR010000014.1"/>
</dbReference>
<accession>A0ABU1W3D7</accession>